<protein>
    <recommendedName>
        <fullName evidence="3">DUF2642 domain-containing protein</fullName>
    </recommendedName>
</protein>
<reference evidence="1 2" key="1">
    <citation type="submission" date="2022-05" db="EMBL/GenBank/DDBJ databases">
        <title>Genome Sequencing of Bee-Associated Microbes.</title>
        <authorList>
            <person name="Dunlap C."/>
        </authorList>
    </citation>
    <scope>NUCLEOTIDE SEQUENCE [LARGE SCALE GENOMIC DNA]</scope>
    <source>
        <strain evidence="1 2">NRRL B-14421</strain>
    </source>
</reference>
<gene>
    <name evidence="1" type="ORF">M5X19_26505</name>
</gene>
<dbReference type="RefSeq" id="WP_268617512.1">
    <property type="nucleotide sequence ID" value="NZ_JAMDMX010000097.1"/>
</dbReference>
<name>A0ABT4GJY2_9BACL</name>
<dbReference type="EMBL" id="JAMDMX010000097">
    <property type="protein sequence ID" value="MCY9696426.1"/>
    <property type="molecule type" value="Genomic_DNA"/>
</dbReference>
<proteinExistence type="predicted"/>
<sequence length="65" mass="7581">MAKQKQLIESSDFERMRVFQQPISIFLQGQLLGSNVIIQAHDDEVVIDTNGEQYVKVKCQFLRIR</sequence>
<accession>A0ABT4GJY2</accession>
<evidence type="ECO:0000313" key="2">
    <source>
        <dbReference type="Proteomes" id="UP001527099"/>
    </source>
</evidence>
<comment type="caution">
    <text evidence="1">The sequence shown here is derived from an EMBL/GenBank/DDBJ whole genome shotgun (WGS) entry which is preliminary data.</text>
</comment>
<evidence type="ECO:0000313" key="1">
    <source>
        <dbReference type="EMBL" id="MCY9696426.1"/>
    </source>
</evidence>
<keyword evidence="2" id="KW-1185">Reference proteome</keyword>
<evidence type="ECO:0008006" key="3">
    <source>
        <dbReference type="Google" id="ProtNLM"/>
    </source>
</evidence>
<dbReference type="Proteomes" id="UP001527099">
    <property type="component" value="Unassembled WGS sequence"/>
</dbReference>
<organism evidence="1 2">
    <name type="scientific">Paenibacillus alginolyticus</name>
    <dbReference type="NCBI Taxonomy" id="59839"/>
    <lineage>
        <taxon>Bacteria</taxon>
        <taxon>Bacillati</taxon>
        <taxon>Bacillota</taxon>
        <taxon>Bacilli</taxon>
        <taxon>Bacillales</taxon>
        <taxon>Paenibacillaceae</taxon>
        <taxon>Paenibacillus</taxon>
    </lineage>
</organism>